<keyword evidence="2" id="KW-0813">Transport</keyword>
<dbReference type="CDD" id="cd03244">
    <property type="entry name" value="ABCC_MRP_domain2"/>
    <property type="match status" value="1"/>
</dbReference>
<feature type="compositionally biased region" description="Basic and acidic residues" evidence="8">
    <location>
        <begin position="10"/>
        <end position="25"/>
    </location>
</feature>
<keyword evidence="7 9" id="KW-0472">Membrane</keyword>
<feature type="compositionally biased region" description="Basic and acidic residues" evidence="8">
    <location>
        <begin position="782"/>
        <end position="795"/>
    </location>
</feature>
<dbReference type="SUPFAM" id="SSF90123">
    <property type="entry name" value="ABC transporter transmembrane region"/>
    <property type="match status" value="2"/>
</dbReference>
<dbReference type="InterPro" id="IPR003439">
    <property type="entry name" value="ABC_transporter-like_ATP-bd"/>
</dbReference>
<feature type="transmembrane region" description="Helical" evidence="9">
    <location>
        <begin position="364"/>
        <end position="383"/>
    </location>
</feature>
<gene>
    <name evidence="12" type="ORF">BLNAU_8457</name>
</gene>
<dbReference type="InterPro" id="IPR044726">
    <property type="entry name" value="ABCC_6TM_D2"/>
</dbReference>
<accession>A0ABQ9XYP9</accession>
<feature type="region of interest" description="Disordered" evidence="8">
    <location>
        <begin position="733"/>
        <end position="837"/>
    </location>
</feature>
<evidence type="ECO:0000256" key="4">
    <source>
        <dbReference type="ARBA" id="ARBA00022741"/>
    </source>
</evidence>
<dbReference type="PROSITE" id="PS00211">
    <property type="entry name" value="ABC_TRANSPORTER_1"/>
    <property type="match status" value="2"/>
</dbReference>
<evidence type="ECO:0000256" key="1">
    <source>
        <dbReference type="ARBA" id="ARBA00004141"/>
    </source>
</evidence>
<dbReference type="InterPro" id="IPR027417">
    <property type="entry name" value="P-loop_NTPase"/>
</dbReference>
<keyword evidence="5" id="KW-0067">ATP-binding</keyword>
<dbReference type="PANTHER" id="PTHR24223">
    <property type="entry name" value="ATP-BINDING CASSETTE SUB-FAMILY C"/>
    <property type="match status" value="1"/>
</dbReference>
<evidence type="ECO:0000256" key="3">
    <source>
        <dbReference type="ARBA" id="ARBA00022692"/>
    </source>
</evidence>
<feature type="transmembrane region" description="Helical" evidence="9">
    <location>
        <begin position="908"/>
        <end position="927"/>
    </location>
</feature>
<sequence length="1447" mass="161011">MQVGTSQWQREIERQWNGEESTEKENGEEDKSEYVVLGEVSVSESKAVIQMVPVIDNTHKHGSDLIFICRCTPVTTSDIPPISDADKTLKRYPVFESRWMPLLEAYLNSDPKARKTPRLFRTILRSTLSPTVVLAGICIIIGPAFEILMPWLSKLTLAQSTLKLTDPTVPMPLVPCILMILFPALQQILDSFGYRQIFHLACQIRSIVAYALYSKLFRLNIGSGSTLDTGKLLTLLTSDCSMIGDQFQLIARALTFPAIFLAPFIFLLVSWKWVALIALAAWLIFLPIQLSLARGITHQTKKYLSTNDRRNKLQNEILQGIRIVKLTGMEEMFYGKINIIREEQVKHVARYSFLVQITHGMYRTLPQILNLATISTLVVVTKVEQKDFARDVQPYTLYLLLMTSPAFWLPGVVQGLSLLAVSMKRVSSFLILPEMKEEIWEGCQNAGNAVEIEDGEFSWAPAPIVPERKEELKRRQKAEKKQQKEAAKQNSERQKRGKDSSSTELSSVTKQASETPQTSHTPSPSPSFSQTPGQTPPAPESKTVLFDINLSIPANALTMVIGEVGSGKSSLAAILTKEIERKRGTVRQSGSIAYCPQVAWIMNGTIRDNILMGRQFNEDEYNHTIKVCSLEKDLQTLAAGDETAIGEKGVNLSGGQKARIQLARAVYSSSDVILLDDPLSAVDAHVGKFLMDECIGGVLKGRTVILMTNQVQFVDRADFVIVLKEGRVMEKGKPDEIRKTDQTKTETQPSANTTEHSNTLNNSDNEQPANPSADQEDTQEETMSHEPSKSLKQEDPEFQTELGNAKEEHPPSSPSQPQHSPNPSTPSASPSSAHTAKQIISSEEHTTGGVPLSVYWYYLINSIHPLMIPVFFIVTLSISFMIVITQYWVGVIGSSKSWSWFTYEQKFFAFGVLTVIMVVVTFLRAFVGHHAGKRGSRRIHTHLLKSILSAPVAFFDTTPLGRILNRLTGDLAILDQFLHEYLVLTIVAFANLCGQTVIVALDTPLFTAIGGTAVVFFCLLLIFYVRAARELQRIELISRSPVVSHFSQTLSGTGLSAIRSFKQEDSWKESFANKLDDWGARWIVYKQGSKWSALIASYISSFFNAGVCFLGWYFMEPAKFSVALGAGMNFVLMGDSVVQNGVQLETRMASLQRVKFYAEKVPQEIKKRESAKEVRASWPEKGEVVFENVSFRYRPGLPRVLRDVSFHISGGEKIGVCGRTGAGKSSLIFVLFRLSELDPSLMPFHLDPATGMPIQPDPNDPEANSGRVFVDGVDLSDVDINHVRQSFAIIPQDPTLFTGTVRSNLDLGSERSDDKIWEVLEMIEMRDVIAGLPLGLDSEVTEGGSNFSVGQRQLLCFARAILNDRKVIVMDEATANVDVDTDAKIQRTIREQCTDKTVIVIAHRLNTIMDSDRILVMDNGSVAEFDTPFNLLAQSDSAFSSLTRSMQ</sequence>
<dbReference type="InterPro" id="IPR036640">
    <property type="entry name" value="ABC1_TM_sf"/>
</dbReference>
<reference evidence="12 13" key="1">
    <citation type="journal article" date="2022" name="bioRxiv">
        <title>Genomics of Preaxostyla Flagellates Illuminates Evolutionary Transitions and the Path Towards Mitochondrial Loss.</title>
        <authorList>
            <person name="Novak L.V.F."/>
            <person name="Treitli S.C."/>
            <person name="Pyrih J."/>
            <person name="Halakuc P."/>
            <person name="Pipaliya S.V."/>
            <person name="Vacek V."/>
            <person name="Brzon O."/>
            <person name="Soukal P."/>
            <person name="Eme L."/>
            <person name="Dacks J.B."/>
            <person name="Karnkowska A."/>
            <person name="Elias M."/>
            <person name="Hampl V."/>
        </authorList>
    </citation>
    <scope>NUCLEOTIDE SEQUENCE [LARGE SCALE GENOMIC DNA]</scope>
    <source>
        <strain evidence="12">NAU3</strain>
        <tissue evidence="12">Gut</tissue>
    </source>
</reference>
<evidence type="ECO:0000313" key="12">
    <source>
        <dbReference type="EMBL" id="KAK2956617.1"/>
    </source>
</evidence>
<dbReference type="InterPro" id="IPR017871">
    <property type="entry name" value="ABC_transporter-like_CS"/>
</dbReference>
<dbReference type="PROSITE" id="PS50893">
    <property type="entry name" value="ABC_TRANSPORTER_2"/>
    <property type="match status" value="2"/>
</dbReference>
<feature type="transmembrane region" description="Helical" evidence="9">
    <location>
        <begin position="981"/>
        <end position="999"/>
    </location>
</feature>
<dbReference type="SMART" id="SM00382">
    <property type="entry name" value="AAA"/>
    <property type="match status" value="2"/>
</dbReference>
<dbReference type="PROSITE" id="PS50929">
    <property type="entry name" value="ABC_TM1F"/>
    <property type="match status" value="2"/>
</dbReference>
<feature type="transmembrane region" description="Helical" evidence="9">
    <location>
        <begin position="395"/>
        <end position="421"/>
    </location>
</feature>
<name>A0ABQ9XYP9_9EUKA</name>
<feature type="region of interest" description="Disordered" evidence="8">
    <location>
        <begin position="1"/>
        <end position="32"/>
    </location>
</feature>
<evidence type="ECO:0000259" key="10">
    <source>
        <dbReference type="PROSITE" id="PS50893"/>
    </source>
</evidence>
<feature type="compositionally biased region" description="Basic and acidic residues" evidence="8">
    <location>
        <begin position="466"/>
        <end position="501"/>
    </location>
</feature>
<feature type="compositionally biased region" description="Polar residues" evidence="8">
    <location>
        <begin position="502"/>
        <end position="514"/>
    </location>
</feature>
<feature type="compositionally biased region" description="Low complexity" evidence="8">
    <location>
        <begin position="515"/>
        <end position="533"/>
    </location>
</feature>
<dbReference type="CDD" id="cd18580">
    <property type="entry name" value="ABC_6TM_ABCC_D2"/>
    <property type="match status" value="1"/>
</dbReference>
<feature type="transmembrane region" description="Helical" evidence="9">
    <location>
        <begin position="1005"/>
        <end position="1025"/>
    </location>
</feature>
<dbReference type="EMBL" id="JARBJD010000054">
    <property type="protein sequence ID" value="KAK2956617.1"/>
    <property type="molecule type" value="Genomic_DNA"/>
</dbReference>
<feature type="transmembrane region" description="Helical" evidence="9">
    <location>
        <begin position="169"/>
        <end position="189"/>
    </location>
</feature>
<evidence type="ECO:0000256" key="6">
    <source>
        <dbReference type="ARBA" id="ARBA00022989"/>
    </source>
</evidence>
<keyword evidence="4" id="KW-0547">Nucleotide-binding</keyword>
<dbReference type="Pfam" id="PF00005">
    <property type="entry name" value="ABC_tran"/>
    <property type="match status" value="2"/>
</dbReference>
<dbReference type="Gene3D" id="3.40.50.300">
    <property type="entry name" value="P-loop containing nucleotide triphosphate hydrolases"/>
    <property type="match status" value="2"/>
</dbReference>
<dbReference type="InterPro" id="IPR003593">
    <property type="entry name" value="AAA+_ATPase"/>
</dbReference>
<feature type="transmembrane region" description="Helical" evidence="9">
    <location>
        <begin position="249"/>
        <end position="267"/>
    </location>
</feature>
<feature type="region of interest" description="Disordered" evidence="8">
    <location>
        <begin position="463"/>
        <end position="541"/>
    </location>
</feature>
<evidence type="ECO:0000259" key="11">
    <source>
        <dbReference type="PROSITE" id="PS50929"/>
    </source>
</evidence>
<keyword evidence="13" id="KW-1185">Reference proteome</keyword>
<keyword evidence="6 9" id="KW-1133">Transmembrane helix</keyword>
<feature type="transmembrane region" description="Helical" evidence="9">
    <location>
        <begin position="866"/>
        <end position="888"/>
    </location>
</feature>
<protein>
    <submittedName>
        <fullName evidence="12">Multidrug resistance-associated protein</fullName>
    </submittedName>
</protein>
<dbReference type="SUPFAM" id="SSF52540">
    <property type="entry name" value="P-loop containing nucleoside triphosphate hydrolases"/>
    <property type="match status" value="2"/>
</dbReference>
<evidence type="ECO:0000256" key="5">
    <source>
        <dbReference type="ARBA" id="ARBA00022840"/>
    </source>
</evidence>
<dbReference type="Proteomes" id="UP001281761">
    <property type="component" value="Unassembled WGS sequence"/>
</dbReference>
<feature type="compositionally biased region" description="Low complexity" evidence="8">
    <location>
        <begin position="815"/>
        <end position="836"/>
    </location>
</feature>
<keyword evidence="3 9" id="KW-0812">Transmembrane</keyword>
<evidence type="ECO:0000313" key="13">
    <source>
        <dbReference type="Proteomes" id="UP001281761"/>
    </source>
</evidence>
<feature type="transmembrane region" description="Helical" evidence="9">
    <location>
        <begin position="1091"/>
        <end position="1114"/>
    </location>
</feature>
<organism evidence="12 13">
    <name type="scientific">Blattamonas nauphoetae</name>
    <dbReference type="NCBI Taxonomy" id="2049346"/>
    <lineage>
        <taxon>Eukaryota</taxon>
        <taxon>Metamonada</taxon>
        <taxon>Preaxostyla</taxon>
        <taxon>Oxymonadida</taxon>
        <taxon>Blattamonas</taxon>
    </lineage>
</organism>
<dbReference type="Pfam" id="PF00664">
    <property type="entry name" value="ABC_membrane"/>
    <property type="match status" value="2"/>
</dbReference>
<feature type="domain" description="ABC transporter" evidence="10">
    <location>
        <begin position="503"/>
        <end position="750"/>
    </location>
</feature>
<feature type="transmembrane region" description="Helical" evidence="9">
    <location>
        <begin position="128"/>
        <end position="149"/>
    </location>
</feature>
<dbReference type="Gene3D" id="1.20.1560.10">
    <property type="entry name" value="ABC transporter type 1, transmembrane domain"/>
    <property type="match status" value="2"/>
</dbReference>
<comment type="subcellular location">
    <subcellularLocation>
        <location evidence="1">Membrane</location>
        <topology evidence="1">Multi-pass membrane protein</topology>
    </subcellularLocation>
</comment>
<dbReference type="CDD" id="cd03250">
    <property type="entry name" value="ABCC_MRP_domain1"/>
    <property type="match status" value="1"/>
</dbReference>
<evidence type="ECO:0000256" key="7">
    <source>
        <dbReference type="ARBA" id="ARBA00023136"/>
    </source>
</evidence>
<feature type="compositionally biased region" description="Basic and acidic residues" evidence="8">
    <location>
        <begin position="733"/>
        <end position="744"/>
    </location>
</feature>
<dbReference type="InterPro" id="IPR050173">
    <property type="entry name" value="ABC_transporter_C-like"/>
</dbReference>
<evidence type="ECO:0000256" key="2">
    <source>
        <dbReference type="ARBA" id="ARBA00022448"/>
    </source>
</evidence>
<feature type="domain" description="ABC transmembrane type-1" evidence="11">
    <location>
        <begin position="133"/>
        <end position="418"/>
    </location>
</feature>
<evidence type="ECO:0000256" key="9">
    <source>
        <dbReference type="SAM" id="Phobius"/>
    </source>
</evidence>
<dbReference type="InterPro" id="IPR011527">
    <property type="entry name" value="ABC1_TM_dom"/>
</dbReference>
<evidence type="ECO:0000256" key="8">
    <source>
        <dbReference type="SAM" id="MobiDB-lite"/>
    </source>
</evidence>
<comment type="caution">
    <text evidence="12">The sequence shown here is derived from an EMBL/GenBank/DDBJ whole genome shotgun (WGS) entry which is preliminary data.</text>
</comment>
<feature type="domain" description="ABC transmembrane type-1" evidence="11">
    <location>
        <begin position="866"/>
        <end position="1111"/>
    </location>
</feature>
<feature type="domain" description="ABC transporter" evidence="10">
    <location>
        <begin position="1184"/>
        <end position="1444"/>
    </location>
</feature>
<feature type="transmembrane region" description="Helical" evidence="9">
    <location>
        <begin position="273"/>
        <end position="293"/>
    </location>
</feature>
<feature type="compositionally biased region" description="Polar residues" evidence="8">
    <location>
        <begin position="745"/>
        <end position="773"/>
    </location>
</feature>
<proteinExistence type="predicted"/>